<keyword evidence="2" id="KW-0723">Serine/threonine-protein kinase</keyword>
<dbReference type="Pfam" id="PF00069">
    <property type="entry name" value="Pkinase"/>
    <property type="match status" value="1"/>
</dbReference>
<keyword evidence="9" id="KW-0472">Membrane</keyword>
<evidence type="ECO:0000256" key="1">
    <source>
        <dbReference type="ARBA" id="ARBA00012513"/>
    </source>
</evidence>
<keyword evidence="12" id="KW-1185">Reference proteome</keyword>
<comment type="catalytic activity">
    <reaction evidence="8">
        <text>L-seryl-[protein] + ATP = O-phospho-L-seryl-[protein] + ADP + H(+)</text>
        <dbReference type="Rhea" id="RHEA:17989"/>
        <dbReference type="Rhea" id="RHEA-COMP:9863"/>
        <dbReference type="Rhea" id="RHEA-COMP:11604"/>
        <dbReference type="ChEBI" id="CHEBI:15378"/>
        <dbReference type="ChEBI" id="CHEBI:29999"/>
        <dbReference type="ChEBI" id="CHEBI:30616"/>
        <dbReference type="ChEBI" id="CHEBI:83421"/>
        <dbReference type="ChEBI" id="CHEBI:456216"/>
        <dbReference type="EC" id="2.7.11.1"/>
    </reaction>
</comment>
<evidence type="ECO:0000256" key="6">
    <source>
        <dbReference type="ARBA" id="ARBA00022840"/>
    </source>
</evidence>
<evidence type="ECO:0000256" key="2">
    <source>
        <dbReference type="ARBA" id="ARBA00022527"/>
    </source>
</evidence>
<evidence type="ECO:0000256" key="9">
    <source>
        <dbReference type="SAM" id="Phobius"/>
    </source>
</evidence>
<keyword evidence="3" id="KW-0808">Transferase</keyword>
<dbReference type="SMART" id="SM00220">
    <property type="entry name" value="S_TKc"/>
    <property type="match status" value="1"/>
</dbReference>
<feature type="transmembrane region" description="Helical" evidence="9">
    <location>
        <begin position="705"/>
        <end position="722"/>
    </location>
</feature>
<keyword evidence="5" id="KW-0418">Kinase</keyword>
<accession>A0A9W6LI59</accession>
<dbReference type="GO" id="GO:0004674">
    <property type="term" value="F:protein serine/threonine kinase activity"/>
    <property type="evidence" value="ECO:0007669"/>
    <property type="project" value="UniProtKB-KW"/>
</dbReference>
<dbReference type="InterPro" id="IPR011009">
    <property type="entry name" value="Kinase-like_dom_sf"/>
</dbReference>
<dbReference type="InterPro" id="IPR000719">
    <property type="entry name" value="Prot_kinase_dom"/>
</dbReference>
<dbReference type="Proteomes" id="UP001144313">
    <property type="component" value="Unassembled WGS sequence"/>
</dbReference>
<comment type="catalytic activity">
    <reaction evidence="7">
        <text>L-threonyl-[protein] + ATP = O-phospho-L-threonyl-[protein] + ADP + H(+)</text>
        <dbReference type="Rhea" id="RHEA:46608"/>
        <dbReference type="Rhea" id="RHEA-COMP:11060"/>
        <dbReference type="Rhea" id="RHEA-COMP:11605"/>
        <dbReference type="ChEBI" id="CHEBI:15378"/>
        <dbReference type="ChEBI" id="CHEBI:30013"/>
        <dbReference type="ChEBI" id="CHEBI:30616"/>
        <dbReference type="ChEBI" id="CHEBI:61977"/>
        <dbReference type="ChEBI" id="CHEBI:456216"/>
        <dbReference type="EC" id="2.7.11.1"/>
    </reaction>
</comment>
<evidence type="ECO:0000256" key="7">
    <source>
        <dbReference type="ARBA" id="ARBA00047899"/>
    </source>
</evidence>
<feature type="transmembrane region" description="Helical" evidence="9">
    <location>
        <begin position="631"/>
        <end position="650"/>
    </location>
</feature>
<reference evidence="11" key="1">
    <citation type="submission" date="2022-12" db="EMBL/GenBank/DDBJ databases">
        <title>Reference genome sequencing for broad-spectrum identification of bacterial and archaeal isolates by mass spectrometry.</title>
        <authorList>
            <person name="Sekiguchi Y."/>
            <person name="Tourlousse D.M."/>
        </authorList>
    </citation>
    <scope>NUCLEOTIDE SEQUENCE</scope>
    <source>
        <strain evidence="11">LLR39Z86</strain>
    </source>
</reference>
<evidence type="ECO:0000256" key="4">
    <source>
        <dbReference type="ARBA" id="ARBA00022741"/>
    </source>
</evidence>
<evidence type="ECO:0000256" key="5">
    <source>
        <dbReference type="ARBA" id="ARBA00022777"/>
    </source>
</evidence>
<keyword evidence="6" id="KW-0067">ATP-binding</keyword>
<dbReference type="PANTHER" id="PTHR24363:SF0">
    <property type="entry name" value="SERINE_THREONINE KINASE LIKE DOMAIN CONTAINING 1"/>
    <property type="match status" value="1"/>
</dbReference>
<dbReference type="PANTHER" id="PTHR24363">
    <property type="entry name" value="SERINE/THREONINE PROTEIN KINASE"/>
    <property type="match status" value="1"/>
</dbReference>
<sequence>MPKPTELLTAALSALATETEADDALAAIDGWKPVDWRRALLDLPLDERGYYERFEVDHRAAIARLWDWWGKAREDDPRLRPETVGCFGFYLLMVVAIHCSERARFHGDSDVVVDVGGRPVPAAAISAELVEDDWVRRAIEQLYDPKFGRARSGDGSEAKQARKGWQKIDFGSLRFHRHGTTSIILRGRSARPEDSPSLEIAFKCLIYPYQRQAPIAMATRSYASDYSAFTADDSPMAGVWASHESWILMSFLPGQTLAERLRSRPKVPPSARKVTIRQIDIEELDRLGGALLYALSEMEKLGCRHQDLAPSNIIVQDRGDRVQIRFIDLGVNHLYTRTLPGEPLGEAKYAAPEVRRVGRGNGEADLYSLGRLLLAISGAELQPDGSLPNHTYVLSIGMARLIEDLVDARPGYRLLVTPIDPGRSRLDQVSEVFRREMELIRESARLAPEGALEKLRSHSPGAGTVSRQGRIMRVRKRQSGDSPHLRQAQRLQRWAWVAAVLVWATAALVVTWWAEDLGISWQAKWIEMVNNVLAKAGTDVKPFTAMRLHGYDMPDPMGNLPARIVGASFALVNARLYLNLFAELSPLSQLPRAGRQRLLTIATEVGLRSMAVLPSLSVIVPTLFQGDWWTISTQLSLIWTAVVFSVFIAFERDTHRRARAEGLSTVPELEFPPGRLARWRPTLILYCVGALGMGTLIMLGLVQDVLVYACFVTAINLSIYYFKSAGSDAPRVRTELSRAFLAAERLDHLKARRASEEAAAKS</sequence>
<dbReference type="RefSeq" id="WP_270114709.1">
    <property type="nucleotide sequence ID" value="NZ_BAAAOL010000007.1"/>
</dbReference>
<feature type="transmembrane region" description="Helical" evidence="9">
    <location>
        <begin position="683"/>
        <end position="699"/>
    </location>
</feature>
<dbReference type="EC" id="2.7.11.1" evidence="1"/>
<keyword evidence="4" id="KW-0547">Nucleotide-binding</keyword>
<evidence type="ECO:0000256" key="8">
    <source>
        <dbReference type="ARBA" id="ARBA00048679"/>
    </source>
</evidence>
<name>A0A9W6LI59_9ACTN</name>
<feature type="transmembrane region" description="Helical" evidence="9">
    <location>
        <begin position="598"/>
        <end position="619"/>
    </location>
</feature>
<gene>
    <name evidence="11" type="ORF">GALLR39Z86_38600</name>
</gene>
<keyword evidence="9" id="KW-1133">Transmembrane helix</keyword>
<dbReference type="SUPFAM" id="SSF56112">
    <property type="entry name" value="Protein kinase-like (PK-like)"/>
    <property type="match status" value="1"/>
</dbReference>
<dbReference type="GO" id="GO:0005524">
    <property type="term" value="F:ATP binding"/>
    <property type="evidence" value="ECO:0007669"/>
    <property type="project" value="UniProtKB-KW"/>
</dbReference>
<evidence type="ECO:0000313" key="12">
    <source>
        <dbReference type="Proteomes" id="UP001144313"/>
    </source>
</evidence>
<dbReference type="Gene3D" id="1.10.510.10">
    <property type="entry name" value="Transferase(Phosphotransferase) domain 1"/>
    <property type="match status" value="1"/>
</dbReference>
<feature type="domain" description="Protein kinase" evidence="10">
    <location>
        <begin position="170"/>
        <end position="461"/>
    </location>
</feature>
<evidence type="ECO:0000313" key="11">
    <source>
        <dbReference type="EMBL" id="GLI44010.1"/>
    </source>
</evidence>
<organism evidence="11 12">
    <name type="scientific">Glycomyces algeriensis</name>
    <dbReference type="NCBI Taxonomy" id="256037"/>
    <lineage>
        <taxon>Bacteria</taxon>
        <taxon>Bacillati</taxon>
        <taxon>Actinomycetota</taxon>
        <taxon>Actinomycetes</taxon>
        <taxon>Glycomycetales</taxon>
        <taxon>Glycomycetaceae</taxon>
        <taxon>Glycomyces</taxon>
    </lineage>
</organism>
<dbReference type="AlphaFoldDB" id="A0A9W6LI59"/>
<dbReference type="EMBL" id="BSDT01000001">
    <property type="protein sequence ID" value="GLI44010.1"/>
    <property type="molecule type" value="Genomic_DNA"/>
</dbReference>
<proteinExistence type="predicted"/>
<keyword evidence="9" id="KW-0812">Transmembrane</keyword>
<evidence type="ECO:0000259" key="10">
    <source>
        <dbReference type="PROSITE" id="PS50011"/>
    </source>
</evidence>
<feature type="transmembrane region" description="Helical" evidence="9">
    <location>
        <begin position="494"/>
        <end position="514"/>
    </location>
</feature>
<evidence type="ECO:0000256" key="3">
    <source>
        <dbReference type="ARBA" id="ARBA00022679"/>
    </source>
</evidence>
<comment type="caution">
    <text evidence="11">The sequence shown here is derived from an EMBL/GenBank/DDBJ whole genome shotgun (WGS) entry which is preliminary data.</text>
</comment>
<protein>
    <recommendedName>
        <fullName evidence="1">non-specific serine/threonine protein kinase</fullName>
        <ecNumber evidence="1">2.7.11.1</ecNumber>
    </recommendedName>
</protein>
<dbReference type="PROSITE" id="PS50011">
    <property type="entry name" value="PROTEIN_KINASE_DOM"/>
    <property type="match status" value="1"/>
</dbReference>